<organism evidence="2">
    <name type="scientific">uncultured Actinomycetospora sp</name>
    <dbReference type="NCBI Taxonomy" id="1135996"/>
    <lineage>
        <taxon>Bacteria</taxon>
        <taxon>Bacillati</taxon>
        <taxon>Actinomycetota</taxon>
        <taxon>Actinomycetes</taxon>
        <taxon>Pseudonocardiales</taxon>
        <taxon>Pseudonocardiaceae</taxon>
        <taxon>Actinomycetospora</taxon>
        <taxon>environmental samples</taxon>
    </lineage>
</organism>
<dbReference type="EMBL" id="CADCTH010000032">
    <property type="protein sequence ID" value="CAA9212987.1"/>
    <property type="molecule type" value="Genomic_DNA"/>
</dbReference>
<gene>
    <name evidence="2" type="ORF">AVDCRST_MAG54-203</name>
</gene>
<dbReference type="Gene3D" id="3.50.50.60">
    <property type="entry name" value="FAD/NAD(P)-binding domain"/>
    <property type="match status" value="1"/>
</dbReference>
<feature type="domain" description="FAD dependent oxidoreductase" evidence="1">
    <location>
        <begin position="11"/>
        <end position="73"/>
    </location>
</feature>
<dbReference type="SUPFAM" id="SSF51905">
    <property type="entry name" value="FAD/NAD(P)-binding domain"/>
    <property type="match status" value="1"/>
</dbReference>
<evidence type="ECO:0000259" key="1">
    <source>
        <dbReference type="Pfam" id="PF01266"/>
    </source>
</evidence>
<protein>
    <submittedName>
        <fullName evidence="2">Sarcosine oxidase beta subunit</fullName>
        <ecNumber evidence="2">1.5.3.1</ecNumber>
    </submittedName>
</protein>
<dbReference type="Pfam" id="PF01266">
    <property type="entry name" value="DAO"/>
    <property type="match status" value="1"/>
</dbReference>
<dbReference type="GO" id="GO:0008115">
    <property type="term" value="F:sarcosine oxidase activity"/>
    <property type="evidence" value="ECO:0007669"/>
    <property type="project" value="UniProtKB-EC"/>
</dbReference>
<dbReference type="AlphaFoldDB" id="A0A6J4H322"/>
<dbReference type="InterPro" id="IPR036188">
    <property type="entry name" value="FAD/NAD-bd_sf"/>
</dbReference>
<name>A0A6J4H322_9PSEU</name>
<accession>A0A6J4H322</accession>
<dbReference type="InterPro" id="IPR006076">
    <property type="entry name" value="FAD-dep_OxRdtase"/>
</dbReference>
<dbReference type="EC" id="1.5.3.1" evidence="2"/>
<reference evidence="2" key="1">
    <citation type="submission" date="2020-02" db="EMBL/GenBank/DDBJ databases">
        <authorList>
            <person name="Meier V. D."/>
        </authorList>
    </citation>
    <scope>NUCLEOTIDE SEQUENCE</scope>
    <source>
        <strain evidence="2">AVDCRST_MAG54</strain>
    </source>
</reference>
<proteinExistence type="predicted"/>
<keyword evidence="2" id="KW-0560">Oxidoreductase</keyword>
<sequence>MSTSPPTSAEVVVVGGGLEGGAAAWALTQRGITDVTIVERDTVGSGGTGKSSGVVRCHYGVSSLAAMATRSLETF</sequence>
<evidence type="ECO:0000313" key="2">
    <source>
        <dbReference type="EMBL" id="CAA9212987.1"/>
    </source>
</evidence>